<dbReference type="EMBL" id="JACCKX010000001">
    <property type="protein sequence ID" value="NZA01392.1"/>
    <property type="molecule type" value="Genomic_DNA"/>
</dbReference>
<protein>
    <submittedName>
        <fullName evidence="1">Uncharacterized protein</fullName>
    </submittedName>
</protein>
<keyword evidence="2" id="KW-1185">Reference proteome</keyword>
<evidence type="ECO:0000313" key="1">
    <source>
        <dbReference type="EMBL" id="NZA01392.1"/>
    </source>
</evidence>
<gene>
    <name evidence="1" type="ORF">H0I39_05750</name>
</gene>
<proteinExistence type="predicted"/>
<accession>A0A853IM82</accession>
<name>A0A853IM82_9BURK</name>
<sequence length="59" mass="6299">MDTRSGGSLAWRTNNPGLLPFNPVTRLMGAIGAVDGVAVFRNEDAGRSALTRLMLGQLR</sequence>
<reference evidence="1 2" key="1">
    <citation type="submission" date="2020-07" db="EMBL/GenBank/DDBJ databases">
        <authorList>
            <person name="Maaloum M."/>
        </authorList>
    </citation>
    <scope>NUCLEOTIDE SEQUENCE [LARGE SCALE GENOMIC DNA]</scope>
    <source>
        <strain evidence="1 2">GCS-AN-3</strain>
    </source>
</reference>
<comment type="caution">
    <text evidence="1">The sequence shown here is derived from an EMBL/GenBank/DDBJ whole genome shotgun (WGS) entry which is preliminary data.</text>
</comment>
<organism evidence="1 2">
    <name type="scientific">Ottowia beijingensis</name>
    <dbReference type="NCBI Taxonomy" id="1207057"/>
    <lineage>
        <taxon>Bacteria</taxon>
        <taxon>Pseudomonadati</taxon>
        <taxon>Pseudomonadota</taxon>
        <taxon>Betaproteobacteria</taxon>
        <taxon>Burkholderiales</taxon>
        <taxon>Comamonadaceae</taxon>
        <taxon>Ottowia</taxon>
    </lineage>
</organism>
<dbReference type="Proteomes" id="UP000589716">
    <property type="component" value="Unassembled WGS sequence"/>
</dbReference>
<dbReference type="RefSeq" id="WP_180549873.1">
    <property type="nucleotide sequence ID" value="NZ_JACCKX010000001.1"/>
</dbReference>
<evidence type="ECO:0000313" key="2">
    <source>
        <dbReference type="Proteomes" id="UP000589716"/>
    </source>
</evidence>
<dbReference type="AlphaFoldDB" id="A0A853IM82"/>